<sequence length="120" mass="13272">MRLKNKRTQRLYTTIGYACLLSTKPHGRVCASVPTPRALPGMHVRSCTSGLHAGVGREACNKLTVLQDWSDDWSDDSAVLQTASMLLSSIRFKPGSNCCSSSVVPSFQLAVSFRWRQPTW</sequence>
<gene>
    <name evidence="1" type="ORF">PECUL_23A004153</name>
</gene>
<keyword evidence="2" id="KW-1185">Reference proteome</keyword>
<proteinExistence type="predicted"/>
<evidence type="ECO:0000313" key="2">
    <source>
        <dbReference type="Proteomes" id="UP001295444"/>
    </source>
</evidence>
<dbReference type="EMBL" id="OW240915">
    <property type="protein sequence ID" value="CAH2284005.1"/>
    <property type="molecule type" value="Genomic_DNA"/>
</dbReference>
<evidence type="ECO:0000313" key="1">
    <source>
        <dbReference type="EMBL" id="CAH2284005.1"/>
    </source>
</evidence>
<dbReference type="Proteomes" id="UP001295444">
    <property type="component" value="Chromosome 04"/>
</dbReference>
<name>A0AAD1W5D2_PELCU</name>
<protein>
    <submittedName>
        <fullName evidence="1">Uncharacterized protein</fullName>
    </submittedName>
</protein>
<organism evidence="1 2">
    <name type="scientific">Pelobates cultripes</name>
    <name type="common">Western spadefoot toad</name>
    <dbReference type="NCBI Taxonomy" id="61616"/>
    <lineage>
        <taxon>Eukaryota</taxon>
        <taxon>Metazoa</taxon>
        <taxon>Chordata</taxon>
        <taxon>Craniata</taxon>
        <taxon>Vertebrata</taxon>
        <taxon>Euteleostomi</taxon>
        <taxon>Amphibia</taxon>
        <taxon>Batrachia</taxon>
        <taxon>Anura</taxon>
        <taxon>Pelobatoidea</taxon>
        <taxon>Pelobatidae</taxon>
        <taxon>Pelobates</taxon>
    </lineage>
</organism>
<accession>A0AAD1W5D2</accession>
<dbReference type="AlphaFoldDB" id="A0AAD1W5D2"/>
<reference evidence="1" key="1">
    <citation type="submission" date="2022-03" db="EMBL/GenBank/DDBJ databases">
        <authorList>
            <person name="Alioto T."/>
            <person name="Alioto T."/>
            <person name="Gomez Garrido J."/>
        </authorList>
    </citation>
    <scope>NUCLEOTIDE SEQUENCE</scope>
</reference>